<comment type="caution">
    <text evidence="2">The sequence shown here is derived from an EMBL/GenBank/DDBJ whole genome shotgun (WGS) entry which is preliminary data.</text>
</comment>
<accession>A0AAW1YC46</accession>
<dbReference type="AlphaFoldDB" id="A0AAW1YC46"/>
<organism evidence="2 3">
    <name type="scientific">Rubus argutus</name>
    <name type="common">Southern blackberry</name>
    <dbReference type="NCBI Taxonomy" id="59490"/>
    <lineage>
        <taxon>Eukaryota</taxon>
        <taxon>Viridiplantae</taxon>
        <taxon>Streptophyta</taxon>
        <taxon>Embryophyta</taxon>
        <taxon>Tracheophyta</taxon>
        <taxon>Spermatophyta</taxon>
        <taxon>Magnoliopsida</taxon>
        <taxon>eudicotyledons</taxon>
        <taxon>Gunneridae</taxon>
        <taxon>Pentapetalae</taxon>
        <taxon>rosids</taxon>
        <taxon>fabids</taxon>
        <taxon>Rosales</taxon>
        <taxon>Rosaceae</taxon>
        <taxon>Rosoideae</taxon>
        <taxon>Rosoideae incertae sedis</taxon>
        <taxon>Rubus</taxon>
    </lineage>
</organism>
<evidence type="ECO:0000313" key="3">
    <source>
        <dbReference type="Proteomes" id="UP001457282"/>
    </source>
</evidence>
<reference evidence="2 3" key="1">
    <citation type="journal article" date="2023" name="G3 (Bethesda)">
        <title>A chromosome-length genome assembly and annotation of blackberry (Rubus argutus, cv. 'Hillquist').</title>
        <authorList>
            <person name="Bruna T."/>
            <person name="Aryal R."/>
            <person name="Dudchenko O."/>
            <person name="Sargent D.J."/>
            <person name="Mead D."/>
            <person name="Buti M."/>
            <person name="Cavallini A."/>
            <person name="Hytonen T."/>
            <person name="Andres J."/>
            <person name="Pham M."/>
            <person name="Weisz D."/>
            <person name="Mascagni F."/>
            <person name="Usai G."/>
            <person name="Natali L."/>
            <person name="Bassil N."/>
            <person name="Fernandez G.E."/>
            <person name="Lomsadze A."/>
            <person name="Armour M."/>
            <person name="Olukolu B."/>
            <person name="Poorten T."/>
            <person name="Britton C."/>
            <person name="Davik J."/>
            <person name="Ashrafi H."/>
            <person name="Aiden E.L."/>
            <person name="Borodovsky M."/>
            <person name="Worthington M."/>
        </authorList>
    </citation>
    <scope>NUCLEOTIDE SEQUENCE [LARGE SCALE GENOMIC DNA]</scope>
    <source>
        <strain evidence="2">PI 553951</strain>
    </source>
</reference>
<dbReference type="EMBL" id="JBEDUW010000002">
    <property type="protein sequence ID" value="KAK9946674.1"/>
    <property type="molecule type" value="Genomic_DNA"/>
</dbReference>
<name>A0AAW1YC46_RUBAR</name>
<proteinExistence type="predicted"/>
<protein>
    <submittedName>
        <fullName evidence="2">Uncharacterized protein</fullName>
    </submittedName>
</protein>
<feature type="region of interest" description="Disordered" evidence="1">
    <location>
        <begin position="1"/>
        <end position="23"/>
    </location>
</feature>
<keyword evidence="3" id="KW-1185">Reference proteome</keyword>
<evidence type="ECO:0000256" key="1">
    <source>
        <dbReference type="SAM" id="MobiDB-lite"/>
    </source>
</evidence>
<evidence type="ECO:0000313" key="2">
    <source>
        <dbReference type="EMBL" id="KAK9946674.1"/>
    </source>
</evidence>
<sequence length="100" mass="10977">MRNRSKAKSVRPLSIHPVAAGHGASSNQFDAVQYIRRPGMHPINLVRIMGHHIWCQIGSGHRGIGARVIASSGRVRTGFRAMVRRSIERSTGLNQQSLLG</sequence>
<gene>
    <name evidence="2" type="ORF">M0R45_012124</name>
</gene>
<dbReference type="Proteomes" id="UP001457282">
    <property type="component" value="Unassembled WGS sequence"/>
</dbReference>